<dbReference type="Gene3D" id="2.180.10.10">
    <property type="entry name" value="RHS repeat-associated core"/>
    <property type="match status" value="1"/>
</dbReference>
<reference evidence="1 2" key="1">
    <citation type="submission" date="2018-06" db="EMBL/GenBank/DDBJ databases">
        <authorList>
            <consortium name="Pathogen Informatics"/>
            <person name="Doyle S."/>
        </authorList>
    </citation>
    <scope>NUCLEOTIDE SEQUENCE [LARGE SCALE GENOMIC DNA]</scope>
    <source>
        <strain evidence="1 2">NCTC13532</strain>
    </source>
</reference>
<organism evidence="1 2">
    <name type="scientific">Chryseobacterium indoltheticum</name>
    <dbReference type="NCBI Taxonomy" id="254"/>
    <lineage>
        <taxon>Bacteria</taxon>
        <taxon>Pseudomonadati</taxon>
        <taxon>Bacteroidota</taxon>
        <taxon>Flavobacteriia</taxon>
        <taxon>Flavobacteriales</taxon>
        <taxon>Weeksellaceae</taxon>
        <taxon>Chryseobacterium group</taxon>
        <taxon>Chryseobacterium</taxon>
    </lineage>
</organism>
<protein>
    <submittedName>
        <fullName evidence="1">Uncharacterized conserved protein</fullName>
    </submittedName>
</protein>
<evidence type="ECO:0000313" key="2">
    <source>
        <dbReference type="Proteomes" id="UP000254282"/>
    </source>
</evidence>
<dbReference type="InterPro" id="IPR050708">
    <property type="entry name" value="T6SS_VgrG/RHS"/>
</dbReference>
<accession>A0A381FPP8</accession>
<dbReference type="PANTHER" id="PTHR32305">
    <property type="match status" value="1"/>
</dbReference>
<dbReference type="InterPro" id="IPR022385">
    <property type="entry name" value="Rhs_assc_core"/>
</dbReference>
<dbReference type="PANTHER" id="PTHR32305:SF15">
    <property type="entry name" value="PROTEIN RHSA-RELATED"/>
    <property type="match status" value="1"/>
</dbReference>
<dbReference type="RefSeq" id="WP_115621577.1">
    <property type="nucleotide sequence ID" value="NZ_UFVR01000004.1"/>
</dbReference>
<dbReference type="NCBIfam" id="TIGR03696">
    <property type="entry name" value="Rhs_assc_core"/>
    <property type="match status" value="1"/>
</dbReference>
<gene>
    <name evidence="1" type="ORF">NCTC13532_04094</name>
</gene>
<dbReference type="AlphaFoldDB" id="A0A381FPP8"/>
<name>A0A381FPP8_9FLAO</name>
<dbReference type="Proteomes" id="UP000254282">
    <property type="component" value="Unassembled WGS sequence"/>
</dbReference>
<proteinExistence type="predicted"/>
<evidence type="ECO:0000313" key="1">
    <source>
        <dbReference type="EMBL" id="SUX48477.1"/>
    </source>
</evidence>
<dbReference type="EMBL" id="UFVR01000004">
    <property type="protein sequence ID" value="SUX48477.1"/>
    <property type="molecule type" value="Genomic_DNA"/>
</dbReference>
<sequence length="435" mass="48164">MEKEQTDAFTTTEYIDGFQYKIDLDIPLANNGLRFFATSEGYFDFVNNRYIYQYVDHLGNVRLSFTREGGEAIMVEKADYYAFGLKYGGYAGDRSGANYNYEYNGKELQEETGMYDYGARFYMPDLGRWGVTDPMSEVTPHLSPYHYANNNPMMYNDPTGMLSQSFADNLWNSSSGTTWYNNNDGSFTNSWGDTMSNDGIGMNFNSSTGFYGGRGGGGVAGEIRLPTLYLESNNAWAAAVNIFLHHNAFMEKWNSSQAFAEKQRDWNFQMGNSSGRISMMGGAGDPFGIWEVAGMALAAKDKGNSNYILAALMITRSGNNGGLKVLNAAKGGMYIPKTPLAQHKVGGWDIPLPSPLAGNYPHTTLGGKIGSDGILYRQSATFTGGSWPLANGQIVPWSRVDWTTHGRPLVHPNPHQHVFNFNGKNWQYGKAVPFP</sequence>